<keyword evidence="1" id="KW-1133">Transmembrane helix</keyword>
<dbReference type="RefSeq" id="WP_078498394.1">
    <property type="nucleotide sequence ID" value="NZ_MSZX01000003.1"/>
</dbReference>
<feature type="transmembrane region" description="Helical" evidence="1">
    <location>
        <begin position="33"/>
        <end position="51"/>
    </location>
</feature>
<keyword evidence="1" id="KW-0812">Transmembrane</keyword>
<dbReference type="Proteomes" id="UP000190188">
    <property type="component" value="Unassembled WGS sequence"/>
</dbReference>
<keyword evidence="1" id="KW-0472">Membrane</keyword>
<comment type="caution">
    <text evidence="2">The sequence shown here is derived from an EMBL/GenBank/DDBJ whole genome shotgun (WGS) entry which is preliminary data.</text>
</comment>
<name>A0A1T2XIC1_9BACL</name>
<keyword evidence="3" id="KW-1185">Reference proteome</keyword>
<evidence type="ECO:0000313" key="2">
    <source>
        <dbReference type="EMBL" id="OPA79393.1"/>
    </source>
</evidence>
<reference evidence="2 3" key="1">
    <citation type="submission" date="2017-01" db="EMBL/GenBank/DDBJ databases">
        <title>Genome analysis of Paenibacillus selenitrireducens ES3-24.</title>
        <authorList>
            <person name="Xu D."/>
            <person name="Yao R."/>
            <person name="Zheng S."/>
        </authorList>
    </citation>
    <scope>NUCLEOTIDE SEQUENCE [LARGE SCALE GENOMIC DNA]</scope>
    <source>
        <strain evidence="2 3">ES3-24</strain>
    </source>
</reference>
<dbReference type="EMBL" id="MSZX01000003">
    <property type="protein sequence ID" value="OPA79393.1"/>
    <property type="molecule type" value="Genomic_DNA"/>
</dbReference>
<dbReference type="OrthoDB" id="2973967at2"/>
<evidence type="ECO:0000256" key="1">
    <source>
        <dbReference type="SAM" id="Phobius"/>
    </source>
</evidence>
<organism evidence="2 3">
    <name type="scientific">Paenibacillus selenitireducens</name>
    <dbReference type="NCBI Taxonomy" id="1324314"/>
    <lineage>
        <taxon>Bacteria</taxon>
        <taxon>Bacillati</taxon>
        <taxon>Bacillota</taxon>
        <taxon>Bacilli</taxon>
        <taxon>Bacillales</taxon>
        <taxon>Paenibacillaceae</taxon>
        <taxon>Paenibacillus</taxon>
    </lineage>
</organism>
<evidence type="ECO:0000313" key="3">
    <source>
        <dbReference type="Proteomes" id="UP000190188"/>
    </source>
</evidence>
<dbReference type="AlphaFoldDB" id="A0A1T2XIC1"/>
<sequence length="60" mass="6694">MKRVTFAGVIFAIGLLVLLKVLQNSIPRISDPLTNIFVFIGFVLFAIVYGASQLRKNNKK</sequence>
<proteinExistence type="predicted"/>
<accession>A0A1T2XIC1</accession>
<protein>
    <submittedName>
        <fullName evidence="2">Uncharacterized protein</fullName>
    </submittedName>
</protein>
<gene>
    <name evidence="2" type="ORF">BVG16_09950</name>
</gene>